<dbReference type="AlphaFoldDB" id="A3LQM8"/>
<evidence type="ECO:0008006" key="5">
    <source>
        <dbReference type="Google" id="ProtNLM"/>
    </source>
</evidence>
<keyword evidence="1" id="KW-0175">Coiled coil</keyword>
<protein>
    <recommendedName>
        <fullName evidence="5">RRM domain-containing protein</fullName>
    </recommendedName>
</protein>
<feature type="region of interest" description="Disordered" evidence="2">
    <location>
        <begin position="1"/>
        <end position="43"/>
    </location>
</feature>
<keyword evidence="4" id="KW-1185">Reference proteome</keyword>
<dbReference type="RefSeq" id="XP_001383259.2">
    <property type="nucleotide sequence ID" value="XM_001383222.1"/>
</dbReference>
<gene>
    <name evidence="3" type="ORF">PICST_40400</name>
</gene>
<evidence type="ECO:0000256" key="2">
    <source>
        <dbReference type="SAM" id="MobiDB-lite"/>
    </source>
</evidence>
<dbReference type="eggNOG" id="ENOG502SGTJ">
    <property type="taxonomic scope" value="Eukaryota"/>
</dbReference>
<dbReference type="HOGENOM" id="CLU_073623_0_0_1"/>
<dbReference type="OrthoDB" id="5348404at2759"/>
<feature type="compositionally biased region" description="Basic and acidic residues" evidence="2">
    <location>
        <begin position="298"/>
        <end position="308"/>
    </location>
</feature>
<feature type="coiled-coil region" evidence="1">
    <location>
        <begin position="146"/>
        <end position="173"/>
    </location>
</feature>
<evidence type="ECO:0000256" key="1">
    <source>
        <dbReference type="SAM" id="Coils"/>
    </source>
</evidence>
<organism evidence="3 4">
    <name type="scientific">Scheffersomyces stipitis (strain ATCC 58785 / CBS 6054 / NBRC 10063 / NRRL Y-11545)</name>
    <name type="common">Yeast</name>
    <name type="synonym">Pichia stipitis</name>
    <dbReference type="NCBI Taxonomy" id="322104"/>
    <lineage>
        <taxon>Eukaryota</taxon>
        <taxon>Fungi</taxon>
        <taxon>Dikarya</taxon>
        <taxon>Ascomycota</taxon>
        <taxon>Saccharomycotina</taxon>
        <taxon>Pichiomycetes</taxon>
        <taxon>Debaryomycetaceae</taxon>
        <taxon>Scheffersomyces</taxon>
    </lineage>
</organism>
<dbReference type="STRING" id="322104.A3LQM8"/>
<accession>A3LQM8</accession>
<evidence type="ECO:0000313" key="3">
    <source>
        <dbReference type="EMBL" id="ABN65230.2"/>
    </source>
</evidence>
<dbReference type="KEGG" id="pic:PICST_40400"/>
<dbReference type="Proteomes" id="UP000002258">
    <property type="component" value="Chromosome 2"/>
</dbReference>
<sequence>MSDTEVLDYERQESDATEAETEPEASKQTTVDHHGLQTSQTLEPQEEVKYEVVDEPKFQVTRSIFIGNLRRPLNAMHFQNFLKELAKEAGDYIVERAWLNRTRTHGIVLVDKEEGAKFLREKLLGTIYPSEEDDFKLKEEYEIREQERYEQQKLQYEDEMEKLDTEEAKAALEPPLEPRKYSVERHPLFVDYIPVKAINQWIYEEDRGPRNGKWKIDYETKDDEVVASHSLLSGDFVPRYQRGRDRRGRGRGEGRYRGYRGGDRYGGDRYERDRYRDRYRGGNDYNGHNDYPPPRRGYRGDRYDRDGPRPYNAVPPPRQDSYYPRRGRDRDAYIPGDRVVGSRTDTYEPKYRDRSDSRQRRNRSRSRSRSP</sequence>
<dbReference type="OMA" id="PYPQYQR"/>
<dbReference type="GeneID" id="4837597"/>
<dbReference type="InParanoid" id="A3LQM8"/>
<name>A3LQM8_PICST</name>
<feature type="compositionally biased region" description="Basic residues" evidence="2">
    <location>
        <begin position="360"/>
        <end position="371"/>
    </location>
</feature>
<reference evidence="3 4" key="1">
    <citation type="journal article" date="2007" name="Nat. Biotechnol.">
        <title>Genome sequence of the lignocellulose-bioconverting and xylose-fermenting yeast Pichia stipitis.</title>
        <authorList>
            <person name="Jeffries T.W."/>
            <person name="Grigoriev I.V."/>
            <person name="Grimwood J."/>
            <person name="Laplaza J.M."/>
            <person name="Aerts A."/>
            <person name="Salamov A."/>
            <person name="Schmutz J."/>
            <person name="Lindquist E."/>
            <person name="Dehal P."/>
            <person name="Shapiro H."/>
            <person name="Jin Y.S."/>
            <person name="Passoth V."/>
            <person name="Richardson P.M."/>
        </authorList>
    </citation>
    <scope>NUCLEOTIDE SEQUENCE [LARGE SCALE GENOMIC DNA]</scope>
    <source>
        <strain evidence="4">ATCC 58785 / CBS 6054 / NBRC 10063 / NRRL Y-11545</strain>
    </source>
</reference>
<feature type="region of interest" description="Disordered" evidence="2">
    <location>
        <begin position="237"/>
        <end position="371"/>
    </location>
</feature>
<feature type="compositionally biased region" description="Basic and acidic residues" evidence="2">
    <location>
        <begin position="345"/>
        <end position="359"/>
    </location>
</feature>
<dbReference type="EMBL" id="CP000496">
    <property type="protein sequence ID" value="ABN65230.2"/>
    <property type="molecule type" value="Genomic_DNA"/>
</dbReference>
<evidence type="ECO:0000313" key="4">
    <source>
        <dbReference type="Proteomes" id="UP000002258"/>
    </source>
</evidence>
<feature type="compositionally biased region" description="Basic and acidic residues" evidence="2">
    <location>
        <begin position="250"/>
        <end position="281"/>
    </location>
</feature>
<proteinExistence type="predicted"/>